<proteinExistence type="predicted"/>
<evidence type="ECO:0000256" key="1">
    <source>
        <dbReference type="SAM" id="Phobius"/>
    </source>
</evidence>
<comment type="caution">
    <text evidence="2">The sequence shown here is derived from an EMBL/GenBank/DDBJ whole genome shotgun (WGS) entry which is preliminary data.</text>
</comment>
<dbReference type="EMBL" id="JAIQCV010000012">
    <property type="protein sequence ID" value="KAH1039808.1"/>
    <property type="molecule type" value="Genomic_DNA"/>
</dbReference>
<feature type="transmembrane region" description="Helical" evidence="1">
    <location>
        <begin position="87"/>
        <end position="108"/>
    </location>
</feature>
<dbReference type="PANTHER" id="PTHR48473">
    <property type="entry name" value="TIR DOMAIN-CONTAINING PROTEIN"/>
    <property type="match status" value="1"/>
</dbReference>
<name>A0A9D3ZJH2_9ROSI</name>
<organism evidence="2 3">
    <name type="scientific">Gossypium stocksii</name>
    <dbReference type="NCBI Taxonomy" id="47602"/>
    <lineage>
        <taxon>Eukaryota</taxon>
        <taxon>Viridiplantae</taxon>
        <taxon>Streptophyta</taxon>
        <taxon>Embryophyta</taxon>
        <taxon>Tracheophyta</taxon>
        <taxon>Spermatophyta</taxon>
        <taxon>Magnoliopsida</taxon>
        <taxon>eudicotyledons</taxon>
        <taxon>Gunneridae</taxon>
        <taxon>Pentapetalae</taxon>
        <taxon>rosids</taxon>
        <taxon>malvids</taxon>
        <taxon>Malvales</taxon>
        <taxon>Malvaceae</taxon>
        <taxon>Malvoideae</taxon>
        <taxon>Gossypium</taxon>
    </lineage>
</organism>
<keyword evidence="1" id="KW-0472">Membrane</keyword>
<evidence type="ECO:0000313" key="2">
    <source>
        <dbReference type="EMBL" id="KAH1039808.1"/>
    </source>
</evidence>
<accession>A0A9D3ZJH2</accession>
<protein>
    <submittedName>
        <fullName evidence="2">Uncharacterized protein</fullName>
    </submittedName>
</protein>
<sequence length="189" mass="21708">MRQRSLSIDIETFCFSSADFFKTIDVEAWLEEPLRLPLMKKISLKLKYHNNSSMATTARFYAIALFLNQVGLMPRDGSTPKVNTPHYALIAMVMSFVAAITCIIKLAYKAGKEGVFWRWEGKLPWVYHSSPSHRRFRTFPEMIGLVCALLQSILSAVAFTFYNQHVDYPLKVSFWPVVFALGLFCSKFM</sequence>
<keyword evidence="3" id="KW-1185">Reference proteome</keyword>
<evidence type="ECO:0000313" key="3">
    <source>
        <dbReference type="Proteomes" id="UP000828251"/>
    </source>
</evidence>
<dbReference type="OrthoDB" id="1002632at2759"/>
<keyword evidence="1" id="KW-1133">Transmembrane helix</keyword>
<keyword evidence="1" id="KW-0812">Transmembrane</keyword>
<dbReference type="AlphaFoldDB" id="A0A9D3ZJH2"/>
<reference evidence="2 3" key="1">
    <citation type="journal article" date="2021" name="Plant Biotechnol. J.">
        <title>Multi-omics assisted identification of the key and species-specific regulatory components of drought-tolerant mechanisms in Gossypium stocksii.</title>
        <authorList>
            <person name="Yu D."/>
            <person name="Ke L."/>
            <person name="Zhang D."/>
            <person name="Wu Y."/>
            <person name="Sun Y."/>
            <person name="Mei J."/>
            <person name="Sun J."/>
            <person name="Sun Y."/>
        </authorList>
    </citation>
    <scope>NUCLEOTIDE SEQUENCE [LARGE SCALE GENOMIC DNA]</scope>
    <source>
        <strain evidence="3">cv. E1</strain>
        <tissue evidence="2">Leaf</tissue>
    </source>
</reference>
<dbReference type="Proteomes" id="UP000828251">
    <property type="component" value="Unassembled WGS sequence"/>
</dbReference>
<gene>
    <name evidence="2" type="ORF">J1N35_041551</name>
</gene>
<feature type="transmembrane region" description="Helical" evidence="1">
    <location>
        <begin position="48"/>
        <end position="67"/>
    </location>
</feature>
<feature type="transmembrane region" description="Helical" evidence="1">
    <location>
        <begin position="142"/>
        <end position="162"/>
    </location>
</feature>
<feature type="transmembrane region" description="Helical" evidence="1">
    <location>
        <begin position="168"/>
        <end position="186"/>
    </location>
</feature>
<dbReference type="PANTHER" id="PTHR48473:SF1">
    <property type="entry name" value="TIR DOMAIN-CONTAINING PROTEIN"/>
    <property type="match status" value="1"/>
</dbReference>